<accession>A0A916Z4Z5</accession>
<dbReference type="Pfam" id="PF11903">
    <property type="entry name" value="ParD_like"/>
    <property type="match status" value="1"/>
</dbReference>
<dbReference type="InterPro" id="IPR021831">
    <property type="entry name" value="ParD-like"/>
</dbReference>
<keyword evidence="2" id="KW-1185">Reference proteome</keyword>
<evidence type="ECO:0000313" key="2">
    <source>
        <dbReference type="Proteomes" id="UP000612349"/>
    </source>
</evidence>
<organism evidence="1 2">
    <name type="scientific">Croceicoccus mobilis</name>
    <dbReference type="NCBI Taxonomy" id="1703339"/>
    <lineage>
        <taxon>Bacteria</taxon>
        <taxon>Pseudomonadati</taxon>
        <taxon>Pseudomonadota</taxon>
        <taxon>Alphaproteobacteria</taxon>
        <taxon>Sphingomonadales</taxon>
        <taxon>Erythrobacteraceae</taxon>
        <taxon>Croceicoccus</taxon>
    </lineage>
</organism>
<dbReference type="Proteomes" id="UP000612349">
    <property type="component" value="Unassembled WGS sequence"/>
</dbReference>
<comment type="caution">
    <text evidence="1">The sequence shown here is derived from an EMBL/GenBank/DDBJ whole genome shotgun (WGS) entry which is preliminary data.</text>
</comment>
<protein>
    <submittedName>
        <fullName evidence="1">Uncharacterized protein</fullName>
    </submittedName>
</protein>
<dbReference type="AlphaFoldDB" id="A0A916Z4Z5"/>
<dbReference type="EMBL" id="BMIP01000005">
    <property type="protein sequence ID" value="GGD74789.1"/>
    <property type="molecule type" value="Genomic_DNA"/>
</dbReference>
<proteinExistence type="predicted"/>
<dbReference type="RefSeq" id="WP_066777725.1">
    <property type="nucleotide sequence ID" value="NZ_BMIP01000005.1"/>
</dbReference>
<sequence>MAKSIKLADEIMDELREESELQSRSISGQATYYIRLGQAMERSIPYQKLKQALKGDLDTKELSSEELAVWNQAMFHSLTAPDEAEDAFFEDRRRRGLGVGMDEQGNIIGDRVDAAA</sequence>
<evidence type="ECO:0000313" key="1">
    <source>
        <dbReference type="EMBL" id="GGD74789.1"/>
    </source>
</evidence>
<name>A0A916Z4Z5_9SPHN</name>
<reference evidence="1" key="2">
    <citation type="submission" date="2020-09" db="EMBL/GenBank/DDBJ databases">
        <authorList>
            <person name="Sun Q."/>
            <person name="Zhou Y."/>
        </authorList>
    </citation>
    <scope>NUCLEOTIDE SEQUENCE</scope>
    <source>
        <strain evidence="1">CGMCC 1.15360</strain>
    </source>
</reference>
<reference evidence="1" key="1">
    <citation type="journal article" date="2014" name="Int. J. Syst. Evol. Microbiol.">
        <title>Complete genome sequence of Corynebacterium casei LMG S-19264T (=DSM 44701T), isolated from a smear-ripened cheese.</title>
        <authorList>
            <consortium name="US DOE Joint Genome Institute (JGI-PGF)"/>
            <person name="Walter F."/>
            <person name="Albersmeier A."/>
            <person name="Kalinowski J."/>
            <person name="Ruckert C."/>
        </authorList>
    </citation>
    <scope>NUCLEOTIDE SEQUENCE</scope>
    <source>
        <strain evidence="1">CGMCC 1.15360</strain>
    </source>
</reference>
<gene>
    <name evidence="1" type="ORF">GCM10010990_25560</name>
</gene>